<dbReference type="Pfam" id="PF00891">
    <property type="entry name" value="Methyltransf_2"/>
    <property type="match status" value="1"/>
</dbReference>
<keyword evidence="3" id="KW-0949">S-adenosyl-L-methionine</keyword>
<dbReference type="SUPFAM" id="SSF46785">
    <property type="entry name" value="Winged helix' DNA-binding domain"/>
    <property type="match status" value="1"/>
</dbReference>
<evidence type="ECO:0000256" key="2">
    <source>
        <dbReference type="ARBA" id="ARBA00022679"/>
    </source>
</evidence>
<organism evidence="5 6">
    <name type="scientific">Bombardia bombarda</name>
    <dbReference type="NCBI Taxonomy" id="252184"/>
    <lineage>
        <taxon>Eukaryota</taxon>
        <taxon>Fungi</taxon>
        <taxon>Dikarya</taxon>
        <taxon>Ascomycota</taxon>
        <taxon>Pezizomycotina</taxon>
        <taxon>Sordariomycetes</taxon>
        <taxon>Sordariomycetidae</taxon>
        <taxon>Sordariales</taxon>
        <taxon>Lasiosphaeriaceae</taxon>
        <taxon>Bombardia</taxon>
    </lineage>
</organism>
<dbReference type="GO" id="GO:0008171">
    <property type="term" value="F:O-methyltransferase activity"/>
    <property type="evidence" value="ECO:0007669"/>
    <property type="project" value="InterPro"/>
</dbReference>
<dbReference type="Gene3D" id="1.10.10.10">
    <property type="entry name" value="Winged helix-like DNA-binding domain superfamily/Winged helix DNA-binding domain"/>
    <property type="match status" value="1"/>
</dbReference>
<evidence type="ECO:0000256" key="1">
    <source>
        <dbReference type="ARBA" id="ARBA00022603"/>
    </source>
</evidence>
<reference evidence="5" key="1">
    <citation type="submission" date="2023-06" db="EMBL/GenBank/DDBJ databases">
        <title>Genome-scale phylogeny and comparative genomics of the fungal order Sordariales.</title>
        <authorList>
            <consortium name="Lawrence Berkeley National Laboratory"/>
            <person name="Hensen N."/>
            <person name="Bonometti L."/>
            <person name="Westerberg I."/>
            <person name="Brannstrom I.O."/>
            <person name="Guillou S."/>
            <person name="Cros-Aarteil S."/>
            <person name="Calhoun S."/>
            <person name="Haridas S."/>
            <person name="Kuo A."/>
            <person name="Mondo S."/>
            <person name="Pangilinan J."/>
            <person name="Riley R."/>
            <person name="LaButti K."/>
            <person name="Andreopoulos B."/>
            <person name="Lipzen A."/>
            <person name="Chen C."/>
            <person name="Yanf M."/>
            <person name="Daum C."/>
            <person name="Ng V."/>
            <person name="Clum A."/>
            <person name="Steindorff A."/>
            <person name="Ohm R."/>
            <person name="Martin F."/>
            <person name="Silar P."/>
            <person name="Natvig D."/>
            <person name="Lalanne C."/>
            <person name="Gautier V."/>
            <person name="Ament-velasquez S.L."/>
            <person name="Kruys A."/>
            <person name="Hutchinson M.I."/>
            <person name="Powell A.J."/>
            <person name="Barry K."/>
            <person name="Miller A.N."/>
            <person name="Grigoriev I.V."/>
            <person name="Debuchy R."/>
            <person name="Gladieux P."/>
            <person name="Thoren M.H."/>
            <person name="Johannesson H."/>
        </authorList>
    </citation>
    <scope>NUCLEOTIDE SEQUENCE</scope>
    <source>
        <strain evidence="5">SMH3391-2</strain>
    </source>
</reference>
<accession>A0AA39X8T4</accession>
<dbReference type="Proteomes" id="UP001174934">
    <property type="component" value="Unassembled WGS sequence"/>
</dbReference>
<dbReference type="PROSITE" id="PS51683">
    <property type="entry name" value="SAM_OMT_II"/>
    <property type="match status" value="1"/>
</dbReference>
<feature type="domain" description="O-methyltransferase C-terminal" evidence="4">
    <location>
        <begin position="263"/>
        <end position="411"/>
    </location>
</feature>
<sequence length="436" mass="48221">MPNATPNTPVDVALASTPCDMDNVPLLVSSITALSERLAASNSHEDRLQLLAKAHALVRALETPRETMIRHLWASDTANASLAIGYESGLFAQMAQGGGIAKTAAELAQAIGWTDTSFLARILRHLAATGYIVETGPDEYLPTRFTNAMTIPMIGASYPFVLRTATSATAHLPEYIKPMTHSSGSKNRDTSTLSAFQVAHSTTLNVFEYTYSIGLANAFNLHLAGSSAGVARWFDQGFYPVEDRLLAGISNKSEGGGDVAPVLLVDMGGGKGWHIKEFGSRYAHVIREGGYRLVLQDLPSVVDDVSLDPNSEEKWKVETMAHDFFEEQPIRGARAYSLNRVLHDWEDEQCRQILHRIKDAMRPGYSRLLINEVVVPRMGAKYEVTSQDLCMFMFTRAKERTEQDWYELLERDTGLKIRHIWSVANATQSLIECEVV</sequence>
<dbReference type="EMBL" id="JAULSR010000002">
    <property type="protein sequence ID" value="KAK0629403.1"/>
    <property type="molecule type" value="Genomic_DNA"/>
</dbReference>
<protein>
    <submittedName>
        <fullName evidence="5">O-methyltransferase</fullName>
    </submittedName>
</protein>
<dbReference type="InterPro" id="IPR001077">
    <property type="entry name" value="COMT_C"/>
</dbReference>
<keyword evidence="1" id="KW-0489">Methyltransferase</keyword>
<dbReference type="InterPro" id="IPR036390">
    <property type="entry name" value="WH_DNA-bd_sf"/>
</dbReference>
<evidence type="ECO:0000313" key="6">
    <source>
        <dbReference type="Proteomes" id="UP001174934"/>
    </source>
</evidence>
<dbReference type="SUPFAM" id="SSF53335">
    <property type="entry name" value="S-adenosyl-L-methionine-dependent methyltransferases"/>
    <property type="match status" value="1"/>
</dbReference>
<comment type="caution">
    <text evidence="5">The sequence shown here is derived from an EMBL/GenBank/DDBJ whole genome shotgun (WGS) entry which is preliminary data.</text>
</comment>
<keyword evidence="2" id="KW-0808">Transferase</keyword>
<dbReference type="PANTHER" id="PTHR43712:SF17">
    <property type="entry name" value="O-METHYLTRANSFERASE"/>
    <property type="match status" value="1"/>
</dbReference>
<dbReference type="InterPro" id="IPR029063">
    <property type="entry name" value="SAM-dependent_MTases_sf"/>
</dbReference>
<proteinExistence type="predicted"/>
<dbReference type="InterPro" id="IPR036388">
    <property type="entry name" value="WH-like_DNA-bd_sf"/>
</dbReference>
<keyword evidence="6" id="KW-1185">Reference proteome</keyword>
<name>A0AA39X8T4_9PEZI</name>
<dbReference type="InterPro" id="IPR016461">
    <property type="entry name" value="COMT-like"/>
</dbReference>
<evidence type="ECO:0000256" key="3">
    <source>
        <dbReference type="ARBA" id="ARBA00022691"/>
    </source>
</evidence>
<dbReference type="Gene3D" id="3.40.50.150">
    <property type="entry name" value="Vaccinia Virus protein VP39"/>
    <property type="match status" value="1"/>
</dbReference>
<evidence type="ECO:0000259" key="4">
    <source>
        <dbReference type="Pfam" id="PF00891"/>
    </source>
</evidence>
<dbReference type="GO" id="GO:0032259">
    <property type="term" value="P:methylation"/>
    <property type="evidence" value="ECO:0007669"/>
    <property type="project" value="UniProtKB-KW"/>
</dbReference>
<gene>
    <name evidence="5" type="ORF">B0T17DRAFT_615183</name>
</gene>
<evidence type="ECO:0000313" key="5">
    <source>
        <dbReference type="EMBL" id="KAK0629403.1"/>
    </source>
</evidence>
<dbReference type="AlphaFoldDB" id="A0AA39X8T4"/>
<dbReference type="PANTHER" id="PTHR43712">
    <property type="entry name" value="PUTATIVE (AFU_ORTHOLOGUE AFUA_4G14580)-RELATED"/>
    <property type="match status" value="1"/>
</dbReference>